<evidence type="ECO:0000313" key="2">
    <source>
        <dbReference type="EMBL" id="OPB00179.1"/>
    </source>
</evidence>
<protein>
    <recommendedName>
        <fullName evidence="1">FAD-dependent urate hydroxylase HpyO/Asp monooxygenase CreE-like FAD/NAD(P)-binding domain-containing protein</fullName>
    </recommendedName>
</protein>
<gene>
    <name evidence="2" type="ORF">BFW87_01865</name>
</gene>
<reference evidence="2 3" key="1">
    <citation type="submission" date="2016-12" db="EMBL/GenBank/DDBJ databases">
        <title>Draft genome sequences of seven strains of Pseudomonas fluorescens that produce 4-formylaminooxyvinylglycine.</title>
        <authorList>
            <person name="Okrent R.A."/>
            <person name="Manning V.A."/>
            <person name="Trippe K.M."/>
        </authorList>
    </citation>
    <scope>NUCLEOTIDE SEQUENCE [LARGE SCALE GENOMIC DNA]</scope>
    <source>
        <strain evidence="2 3">P5A</strain>
    </source>
</reference>
<sequence>MPSVNNAHFASAHRIAIIGSGPRGLSVLERLAALLLTQPPARQVLIYLIDSAPIGTGRIWRTDQPRHYVMNTVAEEVSSFSGPLDDGPTRPGAGPSLAQWWSAVDPAYPGQNAYAPRAVHGEYMQFVLATIEESFGPNISLQRVCGNVVDLADTPHLRTLTLDNGQSLDVDKVVIATGHPTPELTGWEKHLQQFADQTDGVAFIRGDSAADMPLSMIEAHHQVGIVGLGLAFHDIVAALTVGRGGTFTKVNGVTTYTPSNLEPKLFAGSRSGMLIPARGRNQKGPNFQYQPLCITREKIDALQKRGDIDFSAEVLPLLLTEINIVYFATALRIQKDAETALQFKTRVADLQLFSPQALAAEAERFGVKPLAALDLDLLARPFRAQTFDSPADFAQALDRVLLDDLQNALEGNVDNPLKAALDTIRDTRALIRSVVDFGRLTPNTHRKDFLQAYAPTSLFLTAGPPLYRTEQIRALIAAGVLTLVGPETVYGTDVEHQKLTIESPRVGHSRRLLDIVIDGRIPSPDLLRDPSTLTRALVRRGYWNNYVNENATERFVTGGVNVTPGPYHPINRHGQPLEHLYVLGLPSEHTRWFMQAGSSRPGFWTDFAQDAHHVANHAIAPAWVSAAVPLAEMA</sequence>
<evidence type="ECO:0000313" key="3">
    <source>
        <dbReference type="Proteomes" id="UP000190965"/>
    </source>
</evidence>
<dbReference type="AlphaFoldDB" id="A0A1T2Z772"/>
<organism evidence="2 3">
    <name type="scientific">Pseudomonas fluorescens</name>
    <dbReference type="NCBI Taxonomy" id="294"/>
    <lineage>
        <taxon>Bacteria</taxon>
        <taxon>Pseudomonadati</taxon>
        <taxon>Pseudomonadota</taxon>
        <taxon>Gammaproteobacteria</taxon>
        <taxon>Pseudomonadales</taxon>
        <taxon>Pseudomonadaceae</taxon>
        <taxon>Pseudomonas</taxon>
    </lineage>
</organism>
<dbReference type="Pfam" id="PF13454">
    <property type="entry name" value="NAD_binding_9"/>
    <property type="match status" value="1"/>
</dbReference>
<dbReference type="InterPro" id="IPR038732">
    <property type="entry name" value="HpyO/CreE_NAD-binding"/>
</dbReference>
<accession>A0A1T2Z772</accession>
<dbReference type="Proteomes" id="UP000190965">
    <property type="component" value="Unassembled WGS sequence"/>
</dbReference>
<dbReference type="SUPFAM" id="SSF51905">
    <property type="entry name" value="FAD/NAD(P)-binding domain"/>
    <property type="match status" value="1"/>
</dbReference>
<dbReference type="PANTHER" id="PTHR40254:SF1">
    <property type="entry name" value="BLR0577 PROTEIN"/>
    <property type="match status" value="1"/>
</dbReference>
<dbReference type="InterPro" id="IPR052189">
    <property type="entry name" value="L-asp_N-monooxygenase_NS-form"/>
</dbReference>
<evidence type="ECO:0000259" key="1">
    <source>
        <dbReference type="Pfam" id="PF13454"/>
    </source>
</evidence>
<dbReference type="InterPro" id="IPR036188">
    <property type="entry name" value="FAD/NAD-bd_sf"/>
</dbReference>
<feature type="domain" description="FAD-dependent urate hydroxylase HpyO/Asp monooxygenase CreE-like FAD/NAD(P)-binding" evidence="1">
    <location>
        <begin position="16"/>
        <end position="179"/>
    </location>
</feature>
<dbReference type="EMBL" id="MSDF01000004">
    <property type="protein sequence ID" value="OPB00179.1"/>
    <property type="molecule type" value="Genomic_DNA"/>
</dbReference>
<dbReference type="PANTHER" id="PTHR40254">
    <property type="entry name" value="BLR0577 PROTEIN"/>
    <property type="match status" value="1"/>
</dbReference>
<comment type="caution">
    <text evidence="2">The sequence shown here is derived from an EMBL/GenBank/DDBJ whole genome shotgun (WGS) entry which is preliminary data.</text>
</comment>
<name>A0A1T2Z772_PSEFL</name>
<proteinExistence type="predicted"/>